<feature type="compositionally biased region" description="Polar residues" evidence="1">
    <location>
        <begin position="33"/>
        <end position="42"/>
    </location>
</feature>
<keyword evidence="3" id="KW-1185">Reference proteome</keyword>
<feature type="compositionally biased region" description="Low complexity" evidence="1">
    <location>
        <begin position="73"/>
        <end position="82"/>
    </location>
</feature>
<dbReference type="Proteomes" id="UP000664534">
    <property type="component" value="Unassembled WGS sequence"/>
</dbReference>
<proteinExistence type="predicted"/>
<feature type="compositionally biased region" description="Low complexity" evidence="1">
    <location>
        <begin position="50"/>
        <end position="60"/>
    </location>
</feature>
<dbReference type="EMBL" id="CAJPDT010000009">
    <property type="protein sequence ID" value="CAF9911748.1"/>
    <property type="molecule type" value="Genomic_DNA"/>
</dbReference>
<protein>
    <submittedName>
        <fullName evidence="2">Uncharacterized protein</fullName>
    </submittedName>
</protein>
<dbReference type="PRINTS" id="PR01217">
    <property type="entry name" value="PRICHEXTENSN"/>
</dbReference>
<accession>A0A8H3EU54</accession>
<gene>
    <name evidence="2" type="ORF">IMSHALPRED_010563</name>
</gene>
<evidence type="ECO:0000313" key="3">
    <source>
        <dbReference type="Proteomes" id="UP000664534"/>
    </source>
</evidence>
<evidence type="ECO:0000313" key="2">
    <source>
        <dbReference type="EMBL" id="CAF9911748.1"/>
    </source>
</evidence>
<sequence>MSPPTPPLLSIRQNPKSLEPTPRHQPPQRQPIASISSPTTAQPADPPSSPLSTPDTTAPLIRSHIRSPPPPQSTSHHPNQSPLSPPNPPPSERTLRGGGGLTEKNIRAGAGPKRRDSRADESLPLGPPDLPSPYHLRPETALHRPPPPAPARPPAPRRPASVLAAVSLAPYRDKRNIYAAGDWGADGSLCG</sequence>
<dbReference type="AlphaFoldDB" id="A0A8H3EU54"/>
<evidence type="ECO:0000256" key="1">
    <source>
        <dbReference type="SAM" id="MobiDB-lite"/>
    </source>
</evidence>
<organism evidence="2 3">
    <name type="scientific">Imshaugia aleurites</name>
    <dbReference type="NCBI Taxonomy" id="172621"/>
    <lineage>
        <taxon>Eukaryota</taxon>
        <taxon>Fungi</taxon>
        <taxon>Dikarya</taxon>
        <taxon>Ascomycota</taxon>
        <taxon>Pezizomycotina</taxon>
        <taxon>Lecanoromycetes</taxon>
        <taxon>OSLEUM clade</taxon>
        <taxon>Lecanoromycetidae</taxon>
        <taxon>Lecanorales</taxon>
        <taxon>Lecanorineae</taxon>
        <taxon>Parmeliaceae</taxon>
        <taxon>Imshaugia</taxon>
    </lineage>
</organism>
<name>A0A8H3EU54_9LECA</name>
<feature type="region of interest" description="Disordered" evidence="1">
    <location>
        <begin position="1"/>
        <end position="161"/>
    </location>
</feature>
<comment type="caution">
    <text evidence="2">The sequence shown here is derived from an EMBL/GenBank/DDBJ whole genome shotgun (WGS) entry which is preliminary data.</text>
</comment>
<reference evidence="2" key="1">
    <citation type="submission" date="2021-03" db="EMBL/GenBank/DDBJ databases">
        <authorList>
            <person name="Tagirdzhanova G."/>
        </authorList>
    </citation>
    <scope>NUCLEOTIDE SEQUENCE</scope>
</reference>
<feature type="compositionally biased region" description="Pro residues" evidence="1">
    <location>
        <begin position="144"/>
        <end position="157"/>
    </location>
</feature>